<accession>A0AAE1PMF2</accession>
<dbReference type="InterPro" id="IPR012337">
    <property type="entry name" value="RNaseH-like_sf"/>
</dbReference>
<evidence type="ECO:0000313" key="3">
    <source>
        <dbReference type="Proteomes" id="UP001292094"/>
    </source>
</evidence>
<dbReference type="Proteomes" id="UP001292094">
    <property type="component" value="Unassembled WGS sequence"/>
</dbReference>
<dbReference type="SUPFAM" id="SSF53098">
    <property type="entry name" value="Ribonuclease H-like"/>
    <property type="match status" value="1"/>
</dbReference>
<dbReference type="GO" id="GO:0046983">
    <property type="term" value="F:protein dimerization activity"/>
    <property type="evidence" value="ECO:0007669"/>
    <property type="project" value="InterPro"/>
</dbReference>
<sequence>MVDSENIRHGRDIAQGEEVLPRQFLIAYCQGDIEDLTVQSVLGIAPKASRLTEHEKSKGHVSRVKAASGSRGLREMFSPIRREDEEKKRVELELAVAVSCHCSTSSVDHLGEFMRKNGKGSKLQDIQLHRTKCTKLICKVISPALFEELKEDAKVNWEELQAYFASALPVADASCRYKAREILNMLRDPINKLYFHFVTPVVTEFERVNSHFQATDADPEELVKELILHHKSLKARLIDMMGRPLPKHRVDYGSKFTQEVDAFINSQNNSIEAVRKADDLKERCSNLLQEALDQVQKRLPVATNIFKGLSAFSPRKVLNQVERVPFADLPLPHLRIGNEDLLEEQYRKLLHLTWTEESVFNGKIPCDSVSFWCGVLQYMSSSEKRIFKELFEYALACLTTPVSNAVVERIFSTVTNVKTKSRNRLQTDMLNAIIRIRSHLQFQGKCCKDFKVTTRMLELFNSANMYSTMDQTDETYDDDVSAYFS</sequence>
<evidence type="ECO:0000313" key="2">
    <source>
        <dbReference type="EMBL" id="KAK4311101.1"/>
    </source>
</evidence>
<dbReference type="AlphaFoldDB" id="A0AAE1PMF2"/>
<dbReference type="PANTHER" id="PTHR46880">
    <property type="entry name" value="RAS-ASSOCIATING DOMAIN-CONTAINING PROTEIN"/>
    <property type="match status" value="1"/>
</dbReference>
<keyword evidence="3" id="KW-1185">Reference proteome</keyword>
<gene>
    <name evidence="2" type="ORF">Pmani_017378</name>
</gene>
<reference evidence="2" key="1">
    <citation type="submission" date="2023-11" db="EMBL/GenBank/DDBJ databases">
        <title>Genome assemblies of two species of porcelain crab, Petrolisthes cinctipes and Petrolisthes manimaculis (Anomura: Porcellanidae).</title>
        <authorList>
            <person name="Angst P."/>
        </authorList>
    </citation>
    <scope>NUCLEOTIDE SEQUENCE</scope>
    <source>
        <strain evidence="2">PB745_02</strain>
        <tissue evidence="2">Gill</tissue>
    </source>
</reference>
<proteinExistence type="predicted"/>
<dbReference type="EMBL" id="JAWZYT010001555">
    <property type="protein sequence ID" value="KAK4311101.1"/>
    <property type="molecule type" value="Genomic_DNA"/>
</dbReference>
<evidence type="ECO:0000259" key="1">
    <source>
        <dbReference type="Pfam" id="PF05699"/>
    </source>
</evidence>
<dbReference type="PANTHER" id="PTHR46880:SF5">
    <property type="entry name" value="DUF4371 DOMAIN-CONTAINING PROTEIN"/>
    <property type="match status" value="1"/>
</dbReference>
<dbReference type="InterPro" id="IPR008906">
    <property type="entry name" value="HATC_C_dom"/>
</dbReference>
<name>A0AAE1PMF2_9EUCA</name>
<comment type="caution">
    <text evidence="2">The sequence shown here is derived from an EMBL/GenBank/DDBJ whole genome shotgun (WGS) entry which is preliminary data.</text>
</comment>
<protein>
    <recommendedName>
        <fullName evidence="1">HAT C-terminal dimerisation domain-containing protein</fullName>
    </recommendedName>
</protein>
<organism evidence="2 3">
    <name type="scientific">Petrolisthes manimaculis</name>
    <dbReference type="NCBI Taxonomy" id="1843537"/>
    <lineage>
        <taxon>Eukaryota</taxon>
        <taxon>Metazoa</taxon>
        <taxon>Ecdysozoa</taxon>
        <taxon>Arthropoda</taxon>
        <taxon>Crustacea</taxon>
        <taxon>Multicrustacea</taxon>
        <taxon>Malacostraca</taxon>
        <taxon>Eumalacostraca</taxon>
        <taxon>Eucarida</taxon>
        <taxon>Decapoda</taxon>
        <taxon>Pleocyemata</taxon>
        <taxon>Anomura</taxon>
        <taxon>Galatheoidea</taxon>
        <taxon>Porcellanidae</taxon>
        <taxon>Petrolisthes</taxon>
    </lineage>
</organism>
<dbReference type="Pfam" id="PF05699">
    <property type="entry name" value="Dimer_Tnp_hAT"/>
    <property type="match status" value="1"/>
</dbReference>
<feature type="domain" description="HAT C-terminal dimerisation" evidence="1">
    <location>
        <begin position="375"/>
        <end position="439"/>
    </location>
</feature>